<keyword evidence="4" id="KW-1185">Reference proteome</keyword>
<protein>
    <recommendedName>
        <fullName evidence="2">N-acetyltransferase domain-containing protein</fullName>
    </recommendedName>
</protein>
<reference evidence="3 4" key="1">
    <citation type="journal article" date="2020" name="ISME J.">
        <title>Uncovering the hidden diversity of litter-decomposition mechanisms in mushroom-forming fungi.</title>
        <authorList>
            <person name="Floudas D."/>
            <person name="Bentzer J."/>
            <person name="Ahren D."/>
            <person name="Johansson T."/>
            <person name="Persson P."/>
            <person name="Tunlid A."/>
        </authorList>
    </citation>
    <scope>NUCLEOTIDE SEQUENCE [LARGE SCALE GENOMIC DNA]</scope>
    <source>
        <strain evidence="3 4">CBS 146.42</strain>
    </source>
</reference>
<feature type="domain" description="N-acetyltransferase" evidence="2">
    <location>
        <begin position="88"/>
        <end position="238"/>
    </location>
</feature>
<dbReference type="SUPFAM" id="SSF55729">
    <property type="entry name" value="Acyl-CoA N-acyltransferases (Nat)"/>
    <property type="match status" value="1"/>
</dbReference>
<feature type="transmembrane region" description="Helical" evidence="1">
    <location>
        <begin position="74"/>
        <end position="96"/>
    </location>
</feature>
<dbReference type="AlphaFoldDB" id="A0A8H5G0Z8"/>
<keyword evidence="1" id="KW-0812">Transmembrane</keyword>
<proteinExistence type="predicted"/>
<dbReference type="Proteomes" id="UP000559027">
    <property type="component" value="Unassembled WGS sequence"/>
</dbReference>
<keyword evidence="1" id="KW-0472">Membrane</keyword>
<dbReference type="OrthoDB" id="2564232at2759"/>
<feature type="transmembrane region" description="Helical" evidence="1">
    <location>
        <begin position="43"/>
        <end position="62"/>
    </location>
</feature>
<comment type="caution">
    <text evidence="3">The sequence shown here is derived from an EMBL/GenBank/DDBJ whole genome shotgun (WGS) entry which is preliminary data.</text>
</comment>
<organism evidence="3 4">
    <name type="scientific">Leucocoprinus leucothites</name>
    <dbReference type="NCBI Taxonomy" id="201217"/>
    <lineage>
        <taxon>Eukaryota</taxon>
        <taxon>Fungi</taxon>
        <taxon>Dikarya</taxon>
        <taxon>Basidiomycota</taxon>
        <taxon>Agaricomycotina</taxon>
        <taxon>Agaricomycetes</taxon>
        <taxon>Agaricomycetidae</taxon>
        <taxon>Agaricales</taxon>
        <taxon>Agaricineae</taxon>
        <taxon>Agaricaceae</taxon>
        <taxon>Leucocoprinus</taxon>
    </lineage>
</organism>
<dbReference type="CDD" id="cd04301">
    <property type="entry name" value="NAT_SF"/>
    <property type="match status" value="1"/>
</dbReference>
<name>A0A8H5G0Z8_9AGAR</name>
<evidence type="ECO:0000256" key="1">
    <source>
        <dbReference type="SAM" id="Phobius"/>
    </source>
</evidence>
<gene>
    <name evidence="3" type="ORF">D9756_003804</name>
</gene>
<dbReference type="EMBL" id="JAACJO010000007">
    <property type="protein sequence ID" value="KAF5356327.1"/>
    <property type="molecule type" value="Genomic_DNA"/>
</dbReference>
<dbReference type="InterPro" id="IPR000182">
    <property type="entry name" value="GNAT_dom"/>
</dbReference>
<dbReference type="Gene3D" id="3.40.630.30">
    <property type="match status" value="1"/>
</dbReference>
<sequence>MENKTPRIRTLVTADKKLALFVVGKANLESLAVANQQVYSHPFALGLWMLLSFGFIYIMNWWPTSYRGALGILGYLKTLPAFASIAVPLMFLVDWINRPYFEQRTQDAIKEKDMYDPVKYYSQSPASGFWIFEYGDTFVGFIALDANDAGKTRKGIIRHFYIEEAYRKTGIQEDLLNHALTNAFEKSSVVESIEAVDALGLTPYLHGCYERAGFCLGTEYQSTGFRGWWRYYNIILRRKDWKKSNN</sequence>
<accession>A0A8H5G0Z8</accession>
<dbReference type="GO" id="GO:0016747">
    <property type="term" value="F:acyltransferase activity, transferring groups other than amino-acyl groups"/>
    <property type="evidence" value="ECO:0007669"/>
    <property type="project" value="InterPro"/>
</dbReference>
<evidence type="ECO:0000259" key="2">
    <source>
        <dbReference type="PROSITE" id="PS51186"/>
    </source>
</evidence>
<evidence type="ECO:0000313" key="3">
    <source>
        <dbReference type="EMBL" id="KAF5356327.1"/>
    </source>
</evidence>
<evidence type="ECO:0000313" key="4">
    <source>
        <dbReference type="Proteomes" id="UP000559027"/>
    </source>
</evidence>
<keyword evidence="1" id="KW-1133">Transmembrane helix</keyword>
<dbReference type="Pfam" id="PF00583">
    <property type="entry name" value="Acetyltransf_1"/>
    <property type="match status" value="1"/>
</dbReference>
<dbReference type="InterPro" id="IPR016181">
    <property type="entry name" value="Acyl_CoA_acyltransferase"/>
</dbReference>
<dbReference type="PROSITE" id="PS51186">
    <property type="entry name" value="GNAT"/>
    <property type="match status" value="1"/>
</dbReference>